<keyword evidence="4 9" id="KW-0732">Signal</keyword>
<evidence type="ECO:0000313" key="11">
    <source>
        <dbReference type="Ensembl" id="ENSCSAVP00000000071.1"/>
    </source>
</evidence>
<dbReference type="GeneTree" id="ENSGT00390000002414"/>
<dbReference type="GO" id="GO:0016020">
    <property type="term" value="C:membrane"/>
    <property type="evidence" value="ECO:0007669"/>
    <property type="project" value="UniProtKB-SubCell"/>
</dbReference>
<dbReference type="InterPro" id="IPR007829">
    <property type="entry name" value="TM2"/>
</dbReference>
<evidence type="ECO:0000256" key="7">
    <source>
        <dbReference type="ARBA" id="ARBA00023180"/>
    </source>
</evidence>
<evidence type="ECO:0000256" key="8">
    <source>
        <dbReference type="ARBA" id="ARBA00040896"/>
    </source>
</evidence>
<dbReference type="PANTHER" id="PTHR21016:SF4">
    <property type="entry name" value="TM2 DOMAIN-CONTAINING PROTEIN 2"/>
    <property type="match status" value="1"/>
</dbReference>
<reference evidence="11" key="3">
    <citation type="submission" date="2025-09" db="UniProtKB">
        <authorList>
            <consortium name="Ensembl"/>
        </authorList>
    </citation>
    <scope>IDENTIFICATION</scope>
</reference>
<dbReference type="InterPro" id="IPR050932">
    <property type="entry name" value="TM2D1-3-like"/>
</dbReference>
<evidence type="ECO:0000256" key="9">
    <source>
        <dbReference type="SAM" id="SignalP"/>
    </source>
</evidence>
<feature type="domain" description="TM2" evidence="10">
    <location>
        <begin position="115"/>
        <end position="160"/>
    </location>
</feature>
<evidence type="ECO:0000256" key="5">
    <source>
        <dbReference type="ARBA" id="ARBA00022989"/>
    </source>
</evidence>
<evidence type="ECO:0000256" key="6">
    <source>
        <dbReference type="ARBA" id="ARBA00023136"/>
    </source>
</evidence>
<dbReference type="HOGENOM" id="CLU_084872_3_1_1"/>
<name>H2Y423_CIOSA</name>
<evidence type="ECO:0000256" key="4">
    <source>
        <dbReference type="ARBA" id="ARBA00022729"/>
    </source>
</evidence>
<accession>H2Y423</accession>
<evidence type="ECO:0000256" key="2">
    <source>
        <dbReference type="ARBA" id="ARBA00008284"/>
    </source>
</evidence>
<keyword evidence="12" id="KW-1185">Reference proteome</keyword>
<reference evidence="12" key="1">
    <citation type="submission" date="2003-08" db="EMBL/GenBank/DDBJ databases">
        <authorList>
            <person name="Birren B."/>
            <person name="Nusbaum C."/>
            <person name="Abebe A."/>
            <person name="Abouelleil A."/>
            <person name="Adekoya E."/>
            <person name="Ait-zahra M."/>
            <person name="Allen N."/>
            <person name="Allen T."/>
            <person name="An P."/>
            <person name="Anderson M."/>
            <person name="Anderson S."/>
            <person name="Arachchi H."/>
            <person name="Armbruster J."/>
            <person name="Bachantsang P."/>
            <person name="Baldwin J."/>
            <person name="Barry A."/>
            <person name="Bayul T."/>
            <person name="Blitshsteyn B."/>
            <person name="Bloom T."/>
            <person name="Blye J."/>
            <person name="Boguslavskiy L."/>
            <person name="Borowsky M."/>
            <person name="Boukhgalter B."/>
            <person name="Brunache A."/>
            <person name="Butler J."/>
            <person name="Calixte N."/>
            <person name="Calvo S."/>
            <person name="Camarata J."/>
            <person name="Campo K."/>
            <person name="Chang J."/>
            <person name="Cheshatsang Y."/>
            <person name="Citroen M."/>
            <person name="Collymore A."/>
            <person name="Considine T."/>
            <person name="Cook A."/>
            <person name="Cooke P."/>
            <person name="Corum B."/>
            <person name="Cuomo C."/>
            <person name="David R."/>
            <person name="Dawoe T."/>
            <person name="Degray S."/>
            <person name="Dodge S."/>
            <person name="Dooley K."/>
            <person name="Dorje P."/>
            <person name="Dorjee K."/>
            <person name="Dorris L."/>
            <person name="Duffey N."/>
            <person name="Dupes A."/>
            <person name="Elkins T."/>
            <person name="Engels R."/>
            <person name="Erickson J."/>
            <person name="Farina A."/>
            <person name="Faro S."/>
            <person name="Ferreira P."/>
            <person name="Fischer H."/>
            <person name="Fitzgerald M."/>
            <person name="Foley K."/>
            <person name="Gage D."/>
            <person name="Galagan J."/>
            <person name="Gearin G."/>
            <person name="Gnerre S."/>
            <person name="Gnirke A."/>
            <person name="Goyette A."/>
            <person name="Graham J."/>
            <person name="Grandbois E."/>
            <person name="Gyaltsen K."/>
            <person name="Hafez N."/>
            <person name="Hagopian D."/>
            <person name="Hagos B."/>
            <person name="Hall J."/>
            <person name="Hatcher B."/>
            <person name="Heller A."/>
            <person name="Higgins H."/>
            <person name="Honan T."/>
            <person name="Horn A."/>
            <person name="Houde N."/>
            <person name="Hughes L."/>
            <person name="Hulme W."/>
            <person name="Husby E."/>
            <person name="Iliev I."/>
            <person name="Jaffe D."/>
            <person name="Jones C."/>
            <person name="Kamal M."/>
            <person name="Kamat A."/>
            <person name="Kamvysselis M."/>
            <person name="Karlsson E."/>
            <person name="Kells C."/>
            <person name="Kieu A."/>
            <person name="Kisner P."/>
            <person name="Kodira C."/>
            <person name="Kulbokas E."/>
            <person name="Labutti K."/>
            <person name="Lama D."/>
            <person name="Landers T."/>
            <person name="Leger J."/>
            <person name="Levine S."/>
            <person name="Lewis D."/>
            <person name="Lewis T."/>
            <person name="Lindblad-toh K."/>
            <person name="Liu X."/>
            <person name="Lokyitsang T."/>
            <person name="Lokyitsang Y."/>
            <person name="Lucien O."/>
            <person name="Lui A."/>
            <person name="Ma L.J."/>
            <person name="Mabbitt R."/>
            <person name="Macdonald J."/>
            <person name="Maclean C."/>
            <person name="Major J."/>
            <person name="Manning J."/>
            <person name="Marabella R."/>
            <person name="Maru K."/>
            <person name="Matthews C."/>
            <person name="Mauceli E."/>
            <person name="Mccarthy M."/>
            <person name="Mcdonough S."/>
            <person name="Mcghee T."/>
            <person name="Meldrim J."/>
            <person name="Meneus L."/>
            <person name="Mesirov J."/>
            <person name="Mihalev A."/>
            <person name="Mihova T."/>
            <person name="Mikkelsen T."/>
            <person name="Mlenga V."/>
            <person name="Moru K."/>
            <person name="Mozes J."/>
            <person name="Mulrain L."/>
            <person name="Munson G."/>
            <person name="Naylor J."/>
            <person name="Newes C."/>
            <person name="Nguyen C."/>
            <person name="Nguyen N."/>
            <person name="Nguyen T."/>
            <person name="Nicol R."/>
            <person name="Nielsen C."/>
            <person name="Nizzari M."/>
            <person name="Norbu C."/>
            <person name="Norbu N."/>
            <person name="O'donnell P."/>
            <person name="Okoawo O."/>
            <person name="O'leary S."/>
            <person name="Omotosho B."/>
            <person name="O'neill K."/>
            <person name="Osman S."/>
            <person name="Parker S."/>
            <person name="Perrin D."/>
            <person name="Phunkhang P."/>
            <person name="Piqani B."/>
            <person name="Purcell S."/>
            <person name="Rachupka T."/>
            <person name="Ramasamy U."/>
            <person name="Rameau R."/>
            <person name="Ray V."/>
            <person name="Raymond C."/>
            <person name="Retta R."/>
            <person name="Richardson S."/>
            <person name="Rise C."/>
            <person name="Rodriguez J."/>
            <person name="Rogers J."/>
            <person name="Rogov P."/>
            <person name="Rutman M."/>
            <person name="Schupbach R."/>
            <person name="Seaman C."/>
            <person name="Settipalli S."/>
            <person name="Sharpe T."/>
            <person name="Sheridan J."/>
            <person name="Sherpa N."/>
            <person name="Shi J."/>
            <person name="Smirnov S."/>
            <person name="Smith C."/>
            <person name="Sougnez C."/>
            <person name="Spencer B."/>
            <person name="Stalker J."/>
            <person name="Stange-thomann N."/>
            <person name="Stavropoulos S."/>
            <person name="Stetson K."/>
            <person name="Stone C."/>
            <person name="Stone S."/>
            <person name="Stubbs M."/>
            <person name="Talamas J."/>
            <person name="Tchuinga P."/>
            <person name="Tenzing P."/>
            <person name="Tesfaye S."/>
            <person name="Theodore J."/>
            <person name="Thoulutsang Y."/>
            <person name="Topham K."/>
            <person name="Towey S."/>
            <person name="Tsamla T."/>
            <person name="Tsomo N."/>
            <person name="Vallee D."/>
            <person name="Vassiliev H."/>
            <person name="Venkataraman V."/>
            <person name="Vinson J."/>
            <person name="Vo A."/>
            <person name="Wade C."/>
            <person name="Wang S."/>
            <person name="Wangchuk T."/>
            <person name="Wangdi T."/>
            <person name="Whittaker C."/>
            <person name="Wilkinson J."/>
            <person name="Wu Y."/>
            <person name="Wyman D."/>
            <person name="Yadav S."/>
            <person name="Yang S."/>
            <person name="Yang X."/>
            <person name="Yeager S."/>
            <person name="Yee E."/>
            <person name="Young G."/>
            <person name="Zainoun J."/>
            <person name="Zembeck L."/>
            <person name="Zimmer A."/>
            <person name="Zody M."/>
            <person name="Lander E."/>
        </authorList>
    </citation>
    <scope>NUCLEOTIDE SEQUENCE [LARGE SCALE GENOMIC DNA]</scope>
</reference>
<evidence type="ECO:0000313" key="12">
    <source>
        <dbReference type="Proteomes" id="UP000007875"/>
    </source>
</evidence>
<organism evidence="11 12">
    <name type="scientific">Ciona savignyi</name>
    <name type="common">Pacific transparent sea squirt</name>
    <dbReference type="NCBI Taxonomy" id="51511"/>
    <lineage>
        <taxon>Eukaryota</taxon>
        <taxon>Metazoa</taxon>
        <taxon>Chordata</taxon>
        <taxon>Tunicata</taxon>
        <taxon>Ascidiacea</taxon>
        <taxon>Phlebobranchia</taxon>
        <taxon>Cionidae</taxon>
        <taxon>Ciona</taxon>
    </lineage>
</organism>
<feature type="chain" id="PRO_5003578011" description="TM2 domain-containing protein 2" evidence="9">
    <location>
        <begin position="24"/>
        <end position="179"/>
    </location>
</feature>
<dbReference type="AlphaFoldDB" id="H2Y423"/>
<comment type="subcellular location">
    <subcellularLocation>
        <location evidence="1">Membrane</location>
        <topology evidence="1">Multi-pass membrane protein</topology>
    </subcellularLocation>
</comment>
<keyword evidence="7" id="KW-0325">Glycoprotein</keyword>
<dbReference type="Pfam" id="PF05154">
    <property type="entry name" value="TM2"/>
    <property type="match status" value="1"/>
</dbReference>
<protein>
    <recommendedName>
        <fullName evidence="8">TM2 domain-containing protein 2</fullName>
    </recommendedName>
</protein>
<keyword evidence="5" id="KW-1133">Transmembrane helix</keyword>
<dbReference type="Ensembl" id="ENSCSAVT00000000072.1">
    <property type="protein sequence ID" value="ENSCSAVP00000000071.1"/>
    <property type="gene ID" value="ENSCSAVG00000000032.1"/>
</dbReference>
<reference evidence="11" key="2">
    <citation type="submission" date="2025-08" db="UniProtKB">
        <authorList>
            <consortium name="Ensembl"/>
        </authorList>
    </citation>
    <scope>IDENTIFICATION</scope>
</reference>
<evidence type="ECO:0000256" key="1">
    <source>
        <dbReference type="ARBA" id="ARBA00004141"/>
    </source>
</evidence>
<keyword evidence="6" id="KW-0472">Membrane</keyword>
<keyword evidence="3" id="KW-0812">Transmembrane</keyword>
<sequence length="179" mass="19960">MELWRRFNLCLIFLLCTSLTAQSDDHNPYSPNIKCSLLPEEFLICYSPNFFNSSSNSSKSEDFICPKVEGVALKYSQVPTTSVLCVVVDQSIDCTGERSFYKGGFPCIRYSGYCFVTTLIQSVFLGCLGVDRLCLKHTCTGIGKVLTLGGLGVWWFVDIVLLLTGNLAPADNSHWCVYY</sequence>
<comment type="similarity">
    <text evidence="2">Belongs to the TM2 family.</text>
</comment>
<proteinExistence type="inferred from homology"/>
<evidence type="ECO:0000259" key="10">
    <source>
        <dbReference type="Pfam" id="PF05154"/>
    </source>
</evidence>
<dbReference type="PANTHER" id="PTHR21016">
    <property type="entry name" value="BETA-AMYLOID BINDING PROTEIN-RELATED"/>
    <property type="match status" value="1"/>
</dbReference>
<feature type="signal peptide" evidence="9">
    <location>
        <begin position="1"/>
        <end position="23"/>
    </location>
</feature>
<dbReference type="Proteomes" id="UP000007875">
    <property type="component" value="Unassembled WGS sequence"/>
</dbReference>
<evidence type="ECO:0000256" key="3">
    <source>
        <dbReference type="ARBA" id="ARBA00022692"/>
    </source>
</evidence>